<dbReference type="RefSeq" id="WP_013386620.1">
    <property type="nucleotide sequence ID" value="NC_014632.1"/>
</dbReference>
<evidence type="ECO:0000313" key="1">
    <source>
        <dbReference type="EMBL" id="ADO81949.1"/>
    </source>
</evidence>
<dbReference type="HOGENOM" id="CLU_1545547_0_0_0"/>
<organism evidence="1 2">
    <name type="scientific">Ilyobacter polytropus (strain ATCC 51220 / DSM 2926 / LMG 16218 / CuHBu1)</name>
    <dbReference type="NCBI Taxonomy" id="572544"/>
    <lineage>
        <taxon>Bacteria</taxon>
        <taxon>Fusobacteriati</taxon>
        <taxon>Fusobacteriota</taxon>
        <taxon>Fusobacteriia</taxon>
        <taxon>Fusobacteriales</taxon>
        <taxon>Fusobacteriaceae</taxon>
        <taxon>Ilyobacter</taxon>
    </lineage>
</organism>
<dbReference type="Proteomes" id="UP000006875">
    <property type="component" value="Chromosome"/>
</dbReference>
<dbReference type="InterPro" id="IPR007445">
    <property type="entry name" value="PilO"/>
</dbReference>
<reference evidence="1 2" key="1">
    <citation type="journal article" date="2010" name="Stand. Genomic Sci.">
        <title>Complete genome sequence of Ilyobacter polytropus type strain (CuHbu1).</title>
        <authorList>
            <person name="Sikorski J."/>
            <person name="Chertkov O."/>
            <person name="Lapidus A."/>
            <person name="Nolan M."/>
            <person name="Lucas S."/>
            <person name="Del Rio T.G."/>
            <person name="Tice H."/>
            <person name="Cheng J.F."/>
            <person name="Tapia R."/>
            <person name="Han C."/>
            <person name="Goodwin L."/>
            <person name="Pitluck S."/>
            <person name="Liolios K."/>
            <person name="Ivanova N."/>
            <person name="Mavromatis K."/>
            <person name="Mikhailova N."/>
            <person name="Pati A."/>
            <person name="Chen A."/>
            <person name="Palaniappan K."/>
            <person name="Land M."/>
            <person name="Hauser L."/>
            <person name="Chang Y.J."/>
            <person name="Jeffries C.D."/>
            <person name="Brambilla E."/>
            <person name="Yasawong M."/>
            <person name="Rohde M."/>
            <person name="Pukall R."/>
            <person name="Spring S."/>
            <person name="Goker M."/>
            <person name="Woyke T."/>
            <person name="Bristow J."/>
            <person name="Eisen J.A."/>
            <person name="Markowitz V."/>
            <person name="Hugenholtz P."/>
            <person name="Kyrpides N.C."/>
            <person name="Klenk H.P."/>
        </authorList>
    </citation>
    <scope>NUCLEOTIDE SEQUENCE [LARGE SCALE GENOMIC DNA]</scope>
    <source>
        <strain evidence="2">ATCC 51220 / DSM 2926 / LMG 16218 / CuHBu1</strain>
    </source>
</reference>
<gene>
    <name evidence="1" type="ordered locus">Ilyop_0160</name>
</gene>
<dbReference type="GO" id="GO:0043683">
    <property type="term" value="P:type IV pilus assembly"/>
    <property type="evidence" value="ECO:0007669"/>
    <property type="project" value="InterPro"/>
</dbReference>
<dbReference type="Pfam" id="PF04350">
    <property type="entry name" value="PilO"/>
    <property type="match status" value="1"/>
</dbReference>
<proteinExistence type="predicted"/>
<accession>E3H753</accession>
<protein>
    <recommendedName>
        <fullName evidence="3">Fimbrial assembly family protein</fullName>
    </recommendedName>
</protein>
<dbReference type="GO" id="GO:0043107">
    <property type="term" value="P:type IV pilus-dependent motility"/>
    <property type="evidence" value="ECO:0007669"/>
    <property type="project" value="InterPro"/>
</dbReference>
<dbReference type="AlphaFoldDB" id="E3H753"/>
<dbReference type="STRING" id="572544.Ilyop_0160"/>
<sequence length="173" mass="20778">MKKNEKQAVLLQLLVCLTFYILFQNIIMVNLKKRVESNKNTIIQQKQKYVEDVNKINSLEKRYRDYYKMKYQRDYMQAKLVGKGEERYLTEELTKLSKKNNIKLSNINLAQNMSENDHKYIFNTEFETDFLTLKNFLDDIDNLEKNINLEDMNISRENFNLIVKATFSIYTTN</sequence>
<dbReference type="InterPro" id="IPR014717">
    <property type="entry name" value="Transl_elong_EF1B/ribsomal_bS6"/>
</dbReference>
<dbReference type="EMBL" id="CP002281">
    <property type="protein sequence ID" value="ADO81949.1"/>
    <property type="molecule type" value="Genomic_DNA"/>
</dbReference>
<evidence type="ECO:0008006" key="3">
    <source>
        <dbReference type="Google" id="ProtNLM"/>
    </source>
</evidence>
<evidence type="ECO:0000313" key="2">
    <source>
        <dbReference type="Proteomes" id="UP000006875"/>
    </source>
</evidence>
<keyword evidence="2" id="KW-1185">Reference proteome</keyword>
<name>E3H753_ILYPC</name>
<dbReference type="KEGG" id="ipo:Ilyop_0160"/>
<dbReference type="Gene3D" id="3.30.70.60">
    <property type="match status" value="1"/>
</dbReference>